<dbReference type="GO" id="GO:0006612">
    <property type="term" value="P:protein targeting to membrane"/>
    <property type="evidence" value="ECO:0007669"/>
    <property type="project" value="TreeGrafter"/>
</dbReference>
<evidence type="ECO:0000313" key="12">
    <source>
        <dbReference type="EMBL" id="KAH3681342.1"/>
    </source>
</evidence>
<evidence type="ECO:0000256" key="10">
    <source>
        <dbReference type="RuleBase" id="RU079119"/>
    </source>
</evidence>
<name>A0A9P8Q188_WICPI</name>
<sequence>MSIQNKIAAAAFLILPIIGFIFLVRNPSKVKSFISKAEDFQQFIVLKEHHYFNGKLFGAIRFVGSWAVPTLYFGLLITLSHIFFTRVIHKIESPKTLLYVILLATLPISFLLAIFTLPEKLTHYNAARYNSEFTNDNIIFFPEQICKTCQLVKPARSKHCKYCGGCVILYDHHCVWLNNCVGKGNYIWFYSFILVNVLVLSYASVIIGQLVWNEWNALVSFDDMVYEAMLFMICSLFDLVMIWFAWLNYSMVKQGVTTNEFSKWESIHDLIKDKLLIRVDDLYYEYLPNENRFVSANLRDNRVKYINKEQGHWLKSIEELVNIYDKGSLKENFKERLKTD</sequence>
<keyword evidence="5 10" id="KW-0472">Membrane</keyword>
<feature type="transmembrane region" description="Helical" evidence="10">
    <location>
        <begin position="224"/>
        <end position="246"/>
    </location>
</feature>
<evidence type="ECO:0000313" key="13">
    <source>
        <dbReference type="Proteomes" id="UP000774326"/>
    </source>
</evidence>
<keyword evidence="13" id="KW-1185">Reference proteome</keyword>
<feature type="domain" description="Palmitoyltransferase DHHC" evidence="11">
    <location>
        <begin position="141"/>
        <end position="264"/>
    </location>
</feature>
<evidence type="ECO:0000256" key="1">
    <source>
        <dbReference type="ARBA" id="ARBA00004141"/>
    </source>
</evidence>
<dbReference type="Proteomes" id="UP000774326">
    <property type="component" value="Unassembled WGS sequence"/>
</dbReference>
<dbReference type="EMBL" id="JAEUBG010004464">
    <property type="protein sequence ID" value="KAH3681342.1"/>
    <property type="molecule type" value="Genomic_DNA"/>
</dbReference>
<evidence type="ECO:0000256" key="9">
    <source>
        <dbReference type="ARBA" id="ARBA00048048"/>
    </source>
</evidence>
<dbReference type="GO" id="GO:0019706">
    <property type="term" value="F:protein-cysteine S-palmitoyltransferase activity"/>
    <property type="evidence" value="ECO:0007669"/>
    <property type="project" value="UniProtKB-EC"/>
</dbReference>
<dbReference type="PROSITE" id="PS50216">
    <property type="entry name" value="DHHC"/>
    <property type="match status" value="1"/>
</dbReference>
<evidence type="ECO:0000259" key="11">
    <source>
        <dbReference type="Pfam" id="PF01529"/>
    </source>
</evidence>
<proteinExistence type="inferred from homology"/>
<feature type="transmembrane region" description="Helical" evidence="10">
    <location>
        <begin position="187"/>
        <end position="212"/>
    </location>
</feature>
<dbReference type="GO" id="GO:0005783">
    <property type="term" value="C:endoplasmic reticulum"/>
    <property type="evidence" value="ECO:0007669"/>
    <property type="project" value="TreeGrafter"/>
</dbReference>
<dbReference type="Pfam" id="PF01529">
    <property type="entry name" value="DHHC"/>
    <property type="match status" value="1"/>
</dbReference>
<comment type="catalytic activity">
    <reaction evidence="9 10">
        <text>L-cysteinyl-[protein] + hexadecanoyl-CoA = S-hexadecanoyl-L-cysteinyl-[protein] + CoA</text>
        <dbReference type="Rhea" id="RHEA:36683"/>
        <dbReference type="Rhea" id="RHEA-COMP:10131"/>
        <dbReference type="Rhea" id="RHEA-COMP:11032"/>
        <dbReference type="ChEBI" id="CHEBI:29950"/>
        <dbReference type="ChEBI" id="CHEBI:57287"/>
        <dbReference type="ChEBI" id="CHEBI:57379"/>
        <dbReference type="ChEBI" id="CHEBI:74151"/>
        <dbReference type="EC" id="2.3.1.225"/>
    </reaction>
</comment>
<comment type="similarity">
    <text evidence="10">Belongs to the DHHC palmitoyltransferase family.</text>
</comment>
<dbReference type="InterPro" id="IPR001594">
    <property type="entry name" value="Palmitoyltrfase_DHHC"/>
</dbReference>
<evidence type="ECO:0000256" key="7">
    <source>
        <dbReference type="ARBA" id="ARBA00023288"/>
    </source>
</evidence>
<keyword evidence="2 10" id="KW-0808">Transferase</keyword>
<comment type="domain">
    <text evidence="10">The DHHC domain is required for palmitoyltransferase activity.</text>
</comment>
<keyword evidence="4 10" id="KW-1133">Transmembrane helix</keyword>
<feature type="transmembrane region" description="Helical" evidence="10">
    <location>
        <begin position="7"/>
        <end position="24"/>
    </location>
</feature>
<keyword evidence="6" id="KW-0564">Palmitate</keyword>
<evidence type="ECO:0000256" key="8">
    <source>
        <dbReference type="ARBA" id="ARBA00023315"/>
    </source>
</evidence>
<dbReference type="PANTHER" id="PTHR22883:SF488">
    <property type="entry name" value="PALMITOYLTRANSFERASE"/>
    <property type="match status" value="1"/>
</dbReference>
<dbReference type="InterPro" id="IPR039859">
    <property type="entry name" value="PFA4/ZDH16/20/ERF2-like"/>
</dbReference>
<comment type="subcellular location">
    <subcellularLocation>
        <location evidence="1">Membrane</location>
        <topology evidence="1">Multi-pass membrane protein</topology>
    </subcellularLocation>
</comment>
<comment type="caution">
    <text evidence="12">The sequence shown here is derived from an EMBL/GenBank/DDBJ whole genome shotgun (WGS) entry which is preliminary data.</text>
</comment>
<evidence type="ECO:0000256" key="5">
    <source>
        <dbReference type="ARBA" id="ARBA00023136"/>
    </source>
</evidence>
<feature type="transmembrane region" description="Helical" evidence="10">
    <location>
        <begin position="96"/>
        <end position="117"/>
    </location>
</feature>
<gene>
    <name evidence="12" type="ORF">WICPIJ_007695</name>
</gene>
<evidence type="ECO:0000256" key="2">
    <source>
        <dbReference type="ARBA" id="ARBA00022679"/>
    </source>
</evidence>
<evidence type="ECO:0000256" key="4">
    <source>
        <dbReference type="ARBA" id="ARBA00022989"/>
    </source>
</evidence>
<keyword evidence="7" id="KW-0449">Lipoprotein</keyword>
<evidence type="ECO:0000256" key="3">
    <source>
        <dbReference type="ARBA" id="ARBA00022692"/>
    </source>
</evidence>
<keyword evidence="8 10" id="KW-0012">Acyltransferase</keyword>
<reference evidence="12" key="1">
    <citation type="journal article" date="2021" name="Open Biol.">
        <title>Shared evolutionary footprints suggest mitochondrial oxidative damage underlies multiple complex I losses in fungi.</title>
        <authorList>
            <person name="Schikora-Tamarit M.A."/>
            <person name="Marcet-Houben M."/>
            <person name="Nosek J."/>
            <person name="Gabaldon T."/>
        </authorList>
    </citation>
    <scope>NUCLEOTIDE SEQUENCE</scope>
    <source>
        <strain evidence="12">CBS2887</strain>
    </source>
</reference>
<dbReference type="EC" id="2.3.1.225" evidence="10"/>
<keyword evidence="3 10" id="KW-0812">Transmembrane</keyword>
<dbReference type="PANTHER" id="PTHR22883">
    <property type="entry name" value="ZINC FINGER DHHC DOMAIN CONTAINING PROTEIN"/>
    <property type="match status" value="1"/>
</dbReference>
<reference evidence="12" key="2">
    <citation type="submission" date="2021-01" db="EMBL/GenBank/DDBJ databases">
        <authorList>
            <person name="Schikora-Tamarit M.A."/>
        </authorList>
    </citation>
    <scope>NUCLEOTIDE SEQUENCE</scope>
    <source>
        <strain evidence="12">CBS2887</strain>
    </source>
</reference>
<dbReference type="OrthoDB" id="9909019at2759"/>
<organism evidence="12 13">
    <name type="scientific">Wickerhamomyces pijperi</name>
    <name type="common">Yeast</name>
    <name type="synonym">Pichia pijperi</name>
    <dbReference type="NCBI Taxonomy" id="599730"/>
    <lineage>
        <taxon>Eukaryota</taxon>
        <taxon>Fungi</taxon>
        <taxon>Dikarya</taxon>
        <taxon>Ascomycota</taxon>
        <taxon>Saccharomycotina</taxon>
        <taxon>Saccharomycetes</taxon>
        <taxon>Phaffomycetales</taxon>
        <taxon>Wickerhamomycetaceae</taxon>
        <taxon>Wickerhamomyces</taxon>
    </lineage>
</organism>
<dbReference type="GO" id="GO:0005794">
    <property type="term" value="C:Golgi apparatus"/>
    <property type="evidence" value="ECO:0007669"/>
    <property type="project" value="TreeGrafter"/>
</dbReference>
<feature type="transmembrane region" description="Helical" evidence="10">
    <location>
        <begin position="66"/>
        <end position="84"/>
    </location>
</feature>
<evidence type="ECO:0000256" key="6">
    <source>
        <dbReference type="ARBA" id="ARBA00023139"/>
    </source>
</evidence>
<protein>
    <recommendedName>
        <fullName evidence="10">Palmitoyltransferase</fullName>
        <ecNumber evidence="10">2.3.1.225</ecNumber>
    </recommendedName>
</protein>
<accession>A0A9P8Q188</accession>
<dbReference type="AlphaFoldDB" id="A0A9P8Q188"/>
<dbReference type="GO" id="GO:0016020">
    <property type="term" value="C:membrane"/>
    <property type="evidence" value="ECO:0007669"/>
    <property type="project" value="UniProtKB-SubCell"/>
</dbReference>